<dbReference type="EMBL" id="CP010897">
    <property type="protein sequence ID" value="AJP55998.1"/>
    <property type="molecule type" value="Genomic_DNA"/>
</dbReference>
<keyword evidence="2" id="KW-1185">Reference proteome</keyword>
<evidence type="ECO:0000313" key="1">
    <source>
        <dbReference type="EMBL" id="AJP55998.1"/>
    </source>
</evidence>
<reference evidence="2" key="1">
    <citation type="submission" date="2015-02" db="EMBL/GenBank/DDBJ databases">
        <title>Complete Genome Sequencing of Pandoraea vervacti NS15 sp. nov.</title>
        <authorList>
            <person name="Chan K.-G."/>
        </authorList>
    </citation>
    <scope>NUCLEOTIDE SEQUENCE [LARGE SCALE GENOMIC DNA]</scope>
    <source>
        <strain evidence="2">NS15</strain>
    </source>
</reference>
<accession>A0ABN4FL28</accession>
<dbReference type="Pfam" id="PF14375">
    <property type="entry name" value="Cys_rich_CWC"/>
    <property type="match status" value="1"/>
</dbReference>
<gene>
    <name evidence="1" type="ORF">UC34_01325</name>
</gene>
<evidence type="ECO:0000313" key="2">
    <source>
        <dbReference type="Proteomes" id="UP000035085"/>
    </source>
</evidence>
<proteinExistence type="predicted"/>
<name>A0ABN4FL28_9BURK</name>
<dbReference type="InterPro" id="IPR032720">
    <property type="entry name" value="Cys_rich_CWC"/>
</dbReference>
<dbReference type="Proteomes" id="UP000035085">
    <property type="component" value="Chromosome"/>
</dbReference>
<protein>
    <recommendedName>
        <fullName evidence="3">Cysteine-rich CWC family protein</fullName>
    </recommendedName>
</protein>
<organism evidence="1 2">
    <name type="scientific">Pandoraea vervacti</name>
    <dbReference type="NCBI Taxonomy" id="656178"/>
    <lineage>
        <taxon>Bacteria</taxon>
        <taxon>Pseudomonadati</taxon>
        <taxon>Pseudomonadota</taxon>
        <taxon>Betaproteobacteria</taxon>
        <taxon>Burkholderiales</taxon>
        <taxon>Burkholderiaceae</taxon>
        <taxon>Pandoraea</taxon>
    </lineage>
</organism>
<evidence type="ECO:0008006" key="3">
    <source>
        <dbReference type="Google" id="ProtNLM"/>
    </source>
</evidence>
<sequence>MDSKPTTNDASDPSRCPQCGAEVVCGAVLGAQAPGGEMRCWCLDWPRLPVSARSGAATCLCAACLRAALRAAGVETDGAGTAPGKAS</sequence>